<keyword evidence="2 3" id="KW-0802">TPR repeat</keyword>
<dbReference type="eggNOG" id="KOG3060">
    <property type="taxonomic scope" value="Eukaryota"/>
</dbReference>
<organism evidence="6 7">
    <name type="scientific">Candida tropicalis (strain ATCC MYA-3404 / T1)</name>
    <name type="common">Yeast</name>
    <dbReference type="NCBI Taxonomy" id="294747"/>
    <lineage>
        <taxon>Eukaryota</taxon>
        <taxon>Fungi</taxon>
        <taxon>Dikarya</taxon>
        <taxon>Ascomycota</taxon>
        <taxon>Saccharomycotina</taxon>
        <taxon>Pichiomycetes</taxon>
        <taxon>Debaryomycetaceae</taxon>
        <taxon>Candida/Lodderomyces clade</taxon>
        <taxon>Candida</taxon>
    </lineage>
</organism>
<dbReference type="GO" id="GO:0072546">
    <property type="term" value="C:EMC complex"/>
    <property type="evidence" value="ECO:0007669"/>
    <property type="project" value="UniProtKB-UniRule"/>
</dbReference>
<dbReference type="Proteomes" id="UP000002037">
    <property type="component" value="Unassembled WGS sequence"/>
</dbReference>
<proteinExistence type="inferred from homology"/>
<dbReference type="InterPro" id="IPR039856">
    <property type="entry name" value="EMC2-like"/>
</dbReference>
<keyword evidence="1" id="KW-0677">Repeat</keyword>
<comment type="subcellular location">
    <subcellularLocation>
        <location evidence="4">Endoplasmic reticulum membrane</location>
        <topology evidence="4">Peripheral membrane protein</topology>
        <orientation evidence="4">Cytoplasmic side</orientation>
    </subcellularLocation>
</comment>
<evidence type="ECO:0000256" key="4">
    <source>
        <dbReference type="RuleBase" id="RU367091"/>
    </source>
</evidence>
<keyword evidence="7" id="KW-1185">Reference proteome</keyword>
<dbReference type="VEuPathDB" id="FungiDB:CTRG_06025"/>
<gene>
    <name evidence="6" type="ORF">CTRG_06025</name>
</gene>
<dbReference type="PROSITE" id="PS50005">
    <property type="entry name" value="TPR"/>
    <property type="match status" value="1"/>
</dbReference>
<dbReference type="OrthoDB" id="124397at2759"/>
<dbReference type="InterPro" id="IPR055217">
    <property type="entry name" value="TPR_EMC2"/>
</dbReference>
<dbReference type="KEGG" id="ctp:CTRG_06025"/>
<evidence type="ECO:0000259" key="5">
    <source>
        <dbReference type="Pfam" id="PF22890"/>
    </source>
</evidence>
<dbReference type="AlphaFoldDB" id="C5MIY2"/>
<sequence>MTSTLDPALLKKKLLLLASSGSFTNYTPRQLHDAYEELQDFLIIYQDKVLDSIELFNLFELQFYLSLLTLHDTEAKNALDRITDQFSIIKVDKELTSQRITILKSIYEESQGDIKQASKLLSEDPDELKLSRRLTTLSRHDGGDPSKYINNLIYYLNLQPSDKQTWNELAEQYKISGHYDKAIYCLKEIVLQDPQAYPIFYKIGLLYYYSFLQLEVNLKTEKKDKLLELMKILTNSRDNYLYSIEINDKYKKNWVGLKVLVELSFNDKLKKISESSKEIKEYLSYNDKLKVIVDKKIKELNIEI</sequence>
<dbReference type="EMBL" id="GG692405">
    <property type="protein sequence ID" value="EER30241.1"/>
    <property type="molecule type" value="Genomic_DNA"/>
</dbReference>
<dbReference type="HOGENOM" id="CLU_065213_0_0_1"/>
<protein>
    <recommendedName>
        <fullName evidence="4">ER membrane protein complex subunit 2</fullName>
    </recommendedName>
</protein>
<feature type="repeat" description="TPR" evidence="3">
    <location>
        <begin position="163"/>
        <end position="196"/>
    </location>
</feature>
<dbReference type="Pfam" id="PF22890">
    <property type="entry name" value="TPR_EMC2"/>
    <property type="match status" value="1"/>
</dbReference>
<keyword evidence="4" id="KW-0472">Membrane</keyword>
<dbReference type="SUPFAM" id="SSF48452">
    <property type="entry name" value="TPR-like"/>
    <property type="match status" value="1"/>
</dbReference>
<dbReference type="InterPro" id="IPR019734">
    <property type="entry name" value="TPR_rpt"/>
</dbReference>
<name>C5MIY2_CANTT</name>
<evidence type="ECO:0000313" key="6">
    <source>
        <dbReference type="EMBL" id="EER30241.1"/>
    </source>
</evidence>
<comment type="similarity">
    <text evidence="4">Belongs to the EMC2 family.</text>
</comment>
<dbReference type="Gene3D" id="1.25.40.10">
    <property type="entry name" value="Tetratricopeptide repeat domain"/>
    <property type="match status" value="1"/>
</dbReference>
<evidence type="ECO:0000313" key="7">
    <source>
        <dbReference type="Proteomes" id="UP000002037"/>
    </source>
</evidence>
<dbReference type="RefSeq" id="XP_002546547.1">
    <property type="nucleotide sequence ID" value="XM_002546501.1"/>
</dbReference>
<evidence type="ECO:0000256" key="1">
    <source>
        <dbReference type="ARBA" id="ARBA00022737"/>
    </source>
</evidence>
<comment type="function">
    <text evidence="4">Part of the endoplasmic reticulum membrane protein complex (EMC) that enables the energy-independent insertion into endoplasmic reticulum membranes of newly synthesized membrane proteins.</text>
</comment>
<dbReference type="GeneID" id="8298596"/>
<dbReference type="PANTHER" id="PTHR12760">
    <property type="entry name" value="TETRATRICOPEPTIDE REPEAT PROTEIN"/>
    <property type="match status" value="1"/>
</dbReference>
<dbReference type="STRING" id="294747.C5MIY2"/>
<reference evidence="6 7" key="1">
    <citation type="journal article" date="2009" name="Nature">
        <title>Evolution of pathogenicity and sexual reproduction in eight Candida genomes.</title>
        <authorList>
            <person name="Butler G."/>
            <person name="Rasmussen M.D."/>
            <person name="Lin M.F."/>
            <person name="Santos M.A."/>
            <person name="Sakthikumar S."/>
            <person name="Munro C.A."/>
            <person name="Rheinbay E."/>
            <person name="Grabherr M."/>
            <person name="Forche A."/>
            <person name="Reedy J.L."/>
            <person name="Agrafioti I."/>
            <person name="Arnaud M.B."/>
            <person name="Bates S."/>
            <person name="Brown A.J."/>
            <person name="Brunke S."/>
            <person name="Costanzo M.C."/>
            <person name="Fitzpatrick D.A."/>
            <person name="de Groot P.W."/>
            <person name="Harris D."/>
            <person name="Hoyer L.L."/>
            <person name="Hube B."/>
            <person name="Klis F.M."/>
            <person name="Kodira C."/>
            <person name="Lennard N."/>
            <person name="Logue M.E."/>
            <person name="Martin R."/>
            <person name="Neiman A.M."/>
            <person name="Nikolaou E."/>
            <person name="Quail M.A."/>
            <person name="Quinn J."/>
            <person name="Santos M.C."/>
            <person name="Schmitzberger F.F."/>
            <person name="Sherlock G."/>
            <person name="Shah P."/>
            <person name="Silverstein K.A."/>
            <person name="Skrzypek M.S."/>
            <person name="Soll D."/>
            <person name="Staggs R."/>
            <person name="Stansfield I."/>
            <person name="Stumpf M.P."/>
            <person name="Sudbery P.E."/>
            <person name="Srikantha T."/>
            <person name="Zeng Q."/>
            <person name="Berman J."/>
            <person name="Berriman M."/>
            <person name="Heitman J."/>
            <person name="Gow N.A."/>
            <person name="Lorenz M.C."/>
            <person name="Birren B.W."/>
            <person name="Kellis M."/>
            <person name="Cuomo C.A."/>
        </authorList>
    </citation>
    <scope>NUCLEOTIDE SEQUENCE [LARGE SCALE GENOMIC DNA]</scope>
    <source>
        <strain evidence="7">ATCC MYA-3404 / T1</strain>
    </source>
</reference>
<evidence type="ECO:0000256" key="2">
    <source>
        <dbReference type="ARBA" id="ARBA00022803"/>
    </source>
</evidence>
<comment type="subunit">
    <text evidence="4">Component of the ER membrane protein complex (EMC).</text>
</comment>
<feature type="domain" description="EMC2 TPR-like" evidence="5">
    <location>
        <begin position="121"/>
        <end position="196"/>
    </location>
</feature>
<accession>C5MIY2</accession>
<keyword evidence="4" id="KW-0256">Endoplasmic reticulum</keyword>
<dbReference type="InterPro" id="IPR011990">
    <property type="entry name" value="TPR-like_helical_dom_sf"/>
</dbReference>
<evidence type="ECO:0000256" key="3">
    <source>
        <dbReference type="PROSITE-ProRule" id="PRU00339"/>
    </source>
</evidence>